<gene>
    <name evidence="1" type="ORF">ACFOES_01060</name>
</gene>
<reference evidence="2" key="1">
    <citation type="journal article" date="2019" name="Int. J. Syst. Evol. Microbiol.">
        <title>The Global Catalogue of Microorganisms (GCM) 10K type strain sequencing project: providing services to taxonomists for standard genome sequencing and annotation.</title>
        <authorList>
            <consortium name="The Broad Institute Genomics Platform"/>
            <consortium name="The Broad Institute Genome Sequencing Center for Infectious Disease"/>
            <person name="Wu L."/>
            <person name="Ma J."/>
        </authorList>
    </citation>
    <scope>NUCLEOTIDE SEQUENCE [LARGE SCALE GENOMIC DNA]</scope>
    <source>
        <strain evidence="2">KCTC 62192</strain>
    </source>
</reference>
<dbReference type="Pfam" id="PF21651">
    <property type="entry name" value="DUF6858"/>
    <property type="match status" value="1"/>
</dbReference>
<sequence>MNRKANIMRQSLLMDRYPAYDLTLPKRETSLGSVDEIIAALKARIDAHPKVAYIATFDHYGHTRAIDGTVSDEIKEAKNIVFCFGVALPNPHVLAVRPRSIGIADMGDHFEITFLEPPMEVATKEMEAWCKDLADRV</sequence>
<keyword evidence="2" id="KW-1185">Reference proteome</keyword>
<evidence type="ECO:0000313" key="1">
    <source>
        <dbReference type="EMBL" id="MFC2966671.1"/>
    </source>
</evidence>
<proteinExistence type="predicted"/>
<dbReference type="RefSeq" id="WP_377831056.1">
    <property type="nucleotide sequence ID" value="NZ_JBHRSK010000002.1"/>
</dbReference>
<accession>A0ABV7ACK8</accession>
<dbReference type="Proteomes" id="UP001595443">
    <property type="component" value="Unassembled WGS sequence"/>
</dbReference>
<comment type="caution">
    <text evidence="1">The sequence shown here is derived from an EMBL/GenBank/DDBJ whole genome shotgun (WGS) entry which is preliminary data.</text>
</comment>
<name>A0ABV7ACK8_9RHOB</name>
<evidence type="ECO:0000313" key="2">
    <source>
        <dbReference type="Proteomes" id="UP001595443"/>
    </source>
</evidence>
<dbReference type="EMBL" id="JBHRSK010000002">
    <property type="protein sequence ID" value="MFC2966671.1"/>
    <property type="molecule type" value="Genomic_DNA"/>
</dbReference>
<protein>
    <submittedName>
        <fullName evidence="1">DUF6858 family protein</fullName>
    </submittedName>
</protein>
<dbReference type="InterPro" id="IPR049204">
    <property type="entry name" value="DUF6858"/>
</dbReference>
<organism evidence="1 2">
    <name type="scientific">Acidimangrovimonas pyrenivorans</name>
    <dbReference type="NCBI Taxonomy" id="2030798"/>
    <lineage>
        <taxon>Bacteria</taxon>
        <taxon>Pseudomonadati</taxon>
        <taxon>Pseudomonadota</taxon>
        <taxon>Alphaproteobacteria</taxon>
        <taxon>Rhodobacterales</taxon>
        <taxon>Paracoccaceae</taxon>
        <taxon>Acidimangrovimonas</taxon>
    </lineage>
</organism>